<accession>A0A955RHL5</accession>
<keyword evidence="2" id="KW-0732">Signal</keyword>
<organism evidence="3 4">
    <name type="scientific">Candidatus Dojkabacteria bacterium</name>
    <dbReference type="NCBI Taxonomy" id="2099670"/>
    <lineage>
        <taxon>Bacteria</taxon>
        <taxon>Candidatus Dojkabacteria</taxon>
    </lineage>
</organism>
<name>A0A955RHL5_9BACT</name>
<protein>
    <recommendedName>
        <fullName evidence="5">DUF3352 domain-containing protein</fullName>
    </recommendedName>
</protein>
<evidence type="ECO:0000256" key="2">
    <source>
        <dbReference type="SAM" id="SignalP"/>
    </source>
</evidence>
<evidence type="ECO:0000313" key="4">
    <source>
        <dbReference type="Proteomes" id="UP000775877"/>
    </source>
</evidence>
<evidence type="ECO:0008006" key="5">
    <source>
        <dbReference type="Google" id="ProtNLM"/>
    </source>
</evidence>
<keyword evidence="1" id="KW-0812">Transmembrane</keyword>
<feature type="transmembrane region" description="Helical" evidence="1">
    <location>
        <begin position="206"/>
        <end position="226"/>
    </location>
</feature>
<sequence length="230" mass="26363">FVASALFLLLPLSTVTAYSSTTGSYTIDFPEGWYVDETEYIVTAYPELEAMYGYIQISEVSYTELFSEISSDLEDWPSTQEDFIKGFLSDEYRDKIRSSLESGLGLNIIFNKSEVDYINTFKVASLYFEVKNLNMSIKQYNVPLYDKYIAIMTLSDMDNPEIVQTISESLGTIKWGDEERQIINPSVNVVETTQGESFFQALKNAFFERFTFLLVVVSVLSAFTFLRNRK</sequence>
<evidence type="ECO:0000256" key="1">
    <source>
        <dbReference type="SAM" id="Phobius"/>
    </source>
</evidence>
<feature type="chain" id="PRO_5036892082" description="DUF3352 domain-containing protein" evidence="2">
    <location>
        <begin position="18"/>
        <end position="230"/>
    </location>
</feature>
<feature type="signal peptide" evidence="2">
    <location>
        <begin position="1"/>
        <end position="17"/>
    </location>
</feature>
<reference evidence="3" key="1">
    <citation type="submission" date="2020-04" db="EMBL/GenBank/DDBJ databases">
        <authorList>
            <person name="Zhang T."/>
        </authorList>
    </citation>
    <scope>NUCLEOTIDE SEQUENCE</scope>
    <source>
        <strain evidence="3">HKST-UBA13</strain>
    </source>
</reference>
<dbReference type="EMBL" id="JAGQLJ010000123">
    <property type="protein sequence ID" value="MCA9381525.1"/>
    <property type="molecule type" value="Genomic_DNA"/>
</dbReference>
<dbReference type="AlphaFoldDB" id="A0A955RHL5"/>
<comment type="caution">
    <text evidence="3">The sequence shown here is derived from an EMBL/GenBank/DDBJ whole genome shotgun (WGS) entry which is preliminary data.</text>
</comment>
<keyword evidence="1" id="KW-0472">Membrane</keyword>
<dbReference type="Proteomes" id="UP000775877">
    <property type="component" value="Unassembled WGS sequence"/>
</dbReference>
<gene>
    <name evidence="3" type="ORF">KC678_04625</name>
</gene>
<feature type="non-terminal residue" evidence="3">
    <location>
        <position position="1"/>
    </location>
</feature>
<evidence type="ECO:0000313" key="3">
    <source>
        <dbReference type="EMBL" id="MCA9381525.1"/>
    </source>
</evidence>
<reference evidence="3" key="2">
    <citation type="journal article" date="2021" name="Microbiome">
        <title>Successional dynamics and alternative stable states in a saline activated sludge microbial community over 9 years.</title>
        <authorList>
            <person name="Wang Y."/>
            <person name="Ye J."/>
            <person name="Ju F."/>
            <person name="Liu L."/>
            <person name="Boyd J.A."/>
            <person name="Deng Y."/>
            <person name="Parks D.H."/>
            <person name="Jiang X."/>
            <person name="Yin X."/>
            <person name="Woodcroft B.J."/>
            <person name="Tyson G.W."/>
            <person name="Hugenholtz P."/>
            <person name="Polz M.F."/>
            <person name="Zhang T."/>
        </authorList>
    </citation>
    <scope>NUCLEOTIDE SEQUENCE</scope>
    <source>
        <strain evidence="3">HKST-UBA13</strain>
    </source>
</reference>
<keyword evidence="1" id="KW-1133">Transmembrane helix</keyword>
<proteinExistence type="predicted"/>